<evidence type="ECO:0000256" key="1">
    <source>
        <dbReference type="SAM" id="SignalP"/>
    </source>
</evidence>
<evidence type="ECO:0008006" key="4">
    <source>
        <dbReference type="Google" id="ProtNLM"/>
    </source>
</evidence>
<dbReference type="OrthoDB" id="3230981at2"/>
<dbReference type="EMBL" id="RCUX01000021">
    <property type="protein sequence ID" value="RLP71852.1"/>
    <property type="molecule type" value="Genomic_DNA"/>
</dbReference>
<reference evidence="2 3" key="1">
    <citation type="submission" date="2018-10" db="EMBL/GenBank/DDBJ databases">
        <authorList>
            <person name="Li J."/>
        </authorList>
    </citation>
    <scope>NUCLEOTIDE SEQUENCE [LARGE SCALE GENOMIC DNA]</scope>
    <source>
        <strain evidence="2 3">IF 016277</strain>
    </source>
</reference>
<sequence>MSARKFAAATALVVVLGLSACSAEQTASSGPYAAQFEQARKGAVTDFQREVLKDNVITDDEFRETRERYIRCLADAGIKAVANPDGSYDLASAPSAAEEVAERRCTDETTGSIEALYNSMRSNPKNEDLSAMIPDCLRAQGVVDAAFTNENWEQFVRAFSTAQNAARNPDGSYPLNADIPNLPTLPGGIAMDDPRVQQCGNSPLSK</sequence>
<keyword evidence="3" id="KW-1185">Reference proteome</keyword>
<evidence type="ECO:0000313" key="3">
    <source>
        <dbReference type="Proteomes" id="UP000272503"/>
    </source>
</evidence>
<keyword evidence="1" id="KW-0732">Signal</keyword>
<evidence type="ECO:0000313" key="2">
    <source>
        <dbReference type="EMBL" id="RLP71852.1"/>
    </source>
</evidence>
<gene>
    <name evidence="2" type="ORF">D9V32_15970</name>
</gene>
<organism evidence="2 3">
    <name type="scientific">Mycetocola tolaasinivorans</name>
    <dbReference type="NCBI Taxonomy" id="76635"/>
    <lineage>
        <taxon>Bacteria</taxon>
        <taxon>Bacillati</taxon>
        <taxon>Actinomycetota</taxon>
        <taxon>Actinomycetes</taxon>
        <taxon>Micrococcales</taxon>
        <taxon>Microbacteriaceae</taxon>
        <taxon>Mycetocola</taxon>
    </lineage>
</organism>
<dbReference type="PROSITE" id="PS51257">
    <property type="entry name" value="PROKAR_LIPOPROTEIN"/>
    <property type="match status" value="1"/>
</dbReference>
<accession>A0A3L6ZXI9</accession>
<protein>
    <recommendedName>
        <fullName evidence="4">Lipoprotein</fullName>
    </recommendedName>
</protein>
<name>A0A3L6ZXI9_9MICO</name>
<comment type="caution">
    <text evidence="2">The sequence shown here is derived from an EMBL/GenBank/DDBJ whole genome shotgun (WGS) entry which is preliminary data.</text>
</comment>
<feature type="chain" id="PRO_5039450193" description="Lipoprotein" evidence="1">
    <location>
        <begin position="23"/>
        <end position="206"/>
    </location>
</feature>
<dbReference type="AlphaFoldDB" id="A0A3L6ZXI9"/>
<dbReference type="RefSeq" id="WP_121649908.1">
    <property type="nucleotide sequence ID" value="NZ_RCUX01000021.1"/>
</dbReference>
<proteinExistence type="predicted"/>
<dbReference type="Proteomes" id="UP000272503">
    <property type="component" value="Unassembled WGS sequence"/>
</dbReference>
<feature type="signal peptide" evidence="1">
    <location>
        <begin position="1"/>
        <end position="22"/>
    </location>
</feature>